<accession>A0A8K0RXJ5</accession>
<dbReference type="Proteomes" id="UP000813427">
    <property type="component" value="Unassembled WGS sequence"/>
</dbReference>
<feature type="region of interest" description="Disordered" evidence="1">
    <location>
        <begin position="468"/>
        <end position="503"/>
    </location>
</feature>
<dbReference type="AlphaFoldDB" id="A0A8K0RXJ5"/>
<evidence type="ECO:0000313" key="2">
    <source>
        <dbReference type="EMBL" id="KAH7246611.1"/>
    </source>
</evidence>
<proteinExistence type="predicted"/>
<evidence type="ECO:0000313" key="3">
    <source>
        <dbReference type="Proteomes" id="UP000813427"/>
    </source>
</evidence>
<keyword evidence="3" id="KW-1185">Reference proteome</keyword>
<gene>
    <name evidence="2" type="ORF">BKA59DRAFT_478228</name>
</gene>
<protein>
    <submittedName>
        <fullName evidence="2">Uncharacterized protein</fullName>
    </submittedName>
</protein>
<dbReference type="EMBL" id="JAGPXF010000004">
    <property type="protein sequence ID" value="KAH7246611.1"/>
    <property type="molecule type" value="Genomic_DNA"/>
</dbReference>
<organism evidence="2 3">
    <name type="scientific">Fusarium tricinctum</name>
    <dbReference type="NCBI Taxonomy" id="61284"/>
    <lineage>
        <taxon>Eukaryota</taxon>
        <taxon>Fungi</taxon>
        <taxon>Dikarya</taxon>
        <taxon>Ascomycota</taxon>
        <taxon>Pezizomycotina</taxon>
        <taxon>Sordariomycetes</taxon>
        <taxon>Hypocreomycetidae</taxon>
        <taxon>Hypocreales</taxon>
        <taxon>Nectriaceae</taxon>
        <taxon>Fusarium</taxon>
        <taxon>Fusarium tricinctum species complex</taxon>
    </lineage>
</organism>
<sequence>MDILSRLPSLVLTNILGQIQSDRDLLNLIGASPELLRVYIQYRHVVMRHRLANILDLDIDGTMLQDAQLIIQFPSIDGPEVSLSAISECLETWDAQNFPNPPMQHSDVKSITRLYRFFNRLIAFIEDYLSKSLDPFPARACMTLPTIGCIVAAAHFKGQGTDIQPVAFSGMEKSMRRHLLQAFIRFELRCKVYNPRVWSHLKETTYADMINKANKKLSLNGYEELCCVFEYLKGLYGAIFAHCQQDSWFPERQVSKATVPNNRANNEKHKLLSAKEYGLLFPDDIYFEMENETFPGVSECESLPCLGLDTLSAILRSPELMNPKVCRMEHWVRALANQPDSSWIINEHFTQHHDLYVTRIRIWEWKRWMELQNYRWSSSRYGIPTKPMIDIDQQQQQLRLQNLQSAICRQRAWIFFTNSSTHQPCLPSWGHLATQRELVSNVLSLEHQRQRRRSQKWQDYWAGRSLDHPFDASSSSDQGEDDSGGLNDREFVPPAIRRFFEKP</sequence>
<dbReference type="OrthoDB" id="5102541at2759"/>
<evidence type="ECO:0000256" key="1">
    <source>
        <dbReference type="SAM" id="MobiDB-lite"/>
    </source>
</evidence>
<comment type="caution">
    <text evidence="2">The sequence shown here is derived from an EMBL/GenBank/DDBJ whole genome shotgun (WGS) entry which is preliminary data.</text>
</comment>
<reference evidence="2" key="1">
    <citation type="journal article" date="2021" name="Nat. Commun.">
        <title>Genetic determinants of endophytism in the Arabidopsis root mycobiome.</title>
        <authorList>
            <person name="Mesny F."/>
            <person name="Miyauchi S."/>
            <person name="Thiergart T."/>
            <person name="Pickel B."/>
            <person name="Atanasova L."/>
            <person name="Karlsson M."/>
            <person name="Huettel B."/>
            <person name="Barry K.W."/>
            <person name="Haridas S."/>
            <person name="Chen C."/>
            <person name="Bauer D."/>
            <person name="Andreopoulos W."/>
            <person name="Pangilinan J."/>
            <person name="LaButti K."/>
            <person name="Riley R."/>
            <person name="Lipzen A."/>
            <person name="Clum A."/>
            <person name="Drula E."/>
            <person name="Henrissat B."/>
            <person name="Kohler A."/>
            <person name="Grigoriev I.V."/>
            <person name="Martin F.M."/>
            <person name="Hacquard S."/>
        </authorList>
    </citation>
    <scope>NUCLEOTIDE SEQUENCE</scope>
    <source>
        <strain evidence="2">MPI-SDFR-AT-0068</strain>
    </source>
</reference>
<name>A0A8K0RXJ5_9HYPO</name>